<keyword evidence="5" id="KW-1185">Reference proteome</keyword>
<reference evidence="4 5" key="1">
    <citation type="submission" date="2017-04" db="EMBL/GenBank/DDBJ databases">
        <authorList>
            <person name="Afonso C.L."/>
            <person name="Miller P.J."/>
            <person name="Scott M.A."/>
            <person name="Spackman E."/>
            <person name="Goraichik I."/>
            <person name="Dimitrov K.M."/>
            <person name="Suarez D.L."/>
            <person name="Swayne D.E."/>
        </authorList>
    </citation>
    <scope>NUCLEOTIDE SEQUENCE [LARGE SCALE GENOMIC DNA]</scope>
    <source>
        <strain evidence="4 5">DSM 43828</strain>
    </source>
</reference>
<dbReference type="PROSITE" id="PS00061">
    <property type="entry name" value="ADH_SHORT"/>
    <property type="match status" value="1"/>
</dbReference>
<sequence>MENRWAETYPDPLDDCVQASRLLGAEPGLVLHGGGNTSVKMTVQDITGEPVEVLYVKGSGWDLATIERPGFAPLRLERLRQLVRLEELPDSRMMNELRCALLDAKAPDPSVETLMHVLLPHTSVLHSHSDAVITLTNQREPLVKEVYGDKVIVVPYVMPGFKLARVAAELFQEQLTDDIVGVVLMNHGLFTFGDTAKEAYDRHIQLVSAAEARIGEHTSAAAEPVVLDPLAIAKIRKEIGPMIVSRHTDPATMAFVNRADLADVATRGPATPDHIIRTKRVPLIGRDIDAFRRDYREYFAENATDGLVMLDAEPRVILDPQLGMLTIGKRAKDADIARDIYRHTIRIIENAERIGTYQALSEKDLFEVEYWELEQAKLKLAGAPAEFTGEVALVTGAASGIGKACVRALKAKGASVIGVDLTETESTADYLGVRADVTDSQAIKQAIAQGVERFGGIDMVIPSAGVFPGNTPIAELDQQTWRRTLAVNTDAIAELFTQVHPFLKLAPNGGRVVVIASKNVPAPGPGAAAYSASKAAVTQLARVAALEWAADGIRVNTVHPDAVFDTGLWTREVLEQRAAHYGMSVGDYKRRNVLKTEVTSAGVGRLVAEMCSATFGFTTGAQVPVDGGNERVI</sequence>
<accession>A0A1Y5XQJ9</accession>
<dbReference type="NCBIfam" id="NF006196">
    <property type="entry name" value="PRK08324.2-4"/>
    <property type="match status" value="1"/>
</dbReference>
<evidence type="ECO:0000313" key="5">
    <source>
        <dbReference type="Proteomes" id="UP000192674"/>
    </source>
</evidence>
<dbReference type="AlphaFoldDB" id="A0A1Y5XQJ9"/>
<evidence type="ECO:0000256" key="2">
    <source>
        <dbReference type="ARBA" id="ARBA00023002"/>
    </source>
</evidence>
<organism evidence="4 5">
    <name type="scientific">Kibdelosporangium aridum</name>
    <dbReference type="NCBI Taxonomy" id="2030"/>
    <lineage>
        <taxon>Bacteria</taxon>
        <taxon>Bacillati</taxon>
        <taxon>Actinomycetota</taxon>
        <taxon>Actinomycetes</taxon>
        <taxon>Pseudonocardiales</taxon>
        <taxon>Pseudonocardiaceae</taxon>
        <taxon>Kibdelosporangium</taxon>
    </lineage>
</organism>
<dbReference type="SUPFAM" id="SSF51735">
    <property type="entry name" value="NAD(P)-binding Rossmann-fold domains"/>
    <property type="match status" value="1"/>
</dbReference>
<dbReference type="OrthoDB" id="9802561at2"/>
<dbReference type="SMART" id="SM01007">
    <property type="entry name" value="Aldolase_II"/>
    <property type="match status" value="1"/>
</dbReference>
<dbReference type="InterPro" id="IPR036409">
    <property type="entry name" value="Aldolase_II/adducin_N_sf"/>
</dbReference>
<dbReference type="EMBL" id="FWXV01000003">
    <property type="protein sequence ID" value="SMD11529.1"/>
    <property type="molecule type" value="Genomic_DNA"/>
</dbReference>
<comment type="similarity">
    <text evidence="1">Belongs to the short-chain dehydrogenases/reductases (SDR) family.</text>
</comment>
<dbReference type="InterPro" id="IPR020904">
    <property type="entry name" value="Sc_DH/Rdtase_CS"/>
</dbReference>
<evidence type="ECO:0000313" key="4">
    <source>
        <dbReference type="EMBL" id="SMD11529.1"/>
    </source>
</evidence>
<keyword evidence="2" id="KW-0560">Oxidoreductase</keyword>
<dbReference type="Gene3D" id="3.40.50.720">
    <property type="entry name" value="NAD(P)-binding Rossmann-like Domain"/>
    <property type="match status" value="1"/>
</dbReference>
<dbReference type="RefSeq" id="WP_084428993.1">
    <property type="nucleotide sequence ID" value="NZ_FWXV01000003.1"/>
</dbReference>
<dbReference type="InterPro" id="IPR001303">
    <property type="entry name" value="Aldolase_II/adducin_N"/>
</dbReference>
<protein>
    <submittedName>
        <fullName evidence="4">Rhamnose utilisation protein RhaD, predicted bifunctional aldolase and dehydrogenase</fullName>
    </submittedName>
</protein>
<dbReference type="Pfam" id="PF13561">
    <property type="entry name" value="adh_short_C2"/>
    <property type="match status" value="1"/>
</dbReference>
<dbReference type="GO" id="GO:0016491">
    <property type="term" value="F:oxidoreductase activity"/>
    <property type="evidence" value="ECO:0007669"/>
    <property type="project" value="UniProtKB-KW"/>
</dbReference>
<dbReference type="Proteomes" id="UP000192674">
    <property type="component" value="Unassembled WGS sequence"/>
</dbReference>
<feature type="domain" description="Class II aldolase/adducin N-terminal" evidence="3">
    <location>
        <begin position="15"/>
        <end position="214"/>
    </location>
</feature>
<dbReference type="PRINTS" id="PR00080">
    <property type="entry name" value="SDRFAMILY"/>
</dbReference>
<gene>
    <name evidence="4" type="ORF">SAMN05661093_04799</name>
</gene>
<dbReference type="InterPro" id="IPR036291">
    <property type="entry name" value="NAD(P)-bd_dom_sf"/>
</dbReference>
<dbReference type="SUPFAM" id="SSF53639">
    <property type="entry name" value="AraD/HMP-PK domain-like"/>
    <property type="match status" value="1"/>
</dbReference>
<proteinExistence type="inferred from homology"/>
<dbReference type="PANTHER" id="PTHR24321">
    <property type="entry name" value="DEHYDROGENASES, SHORT CHAIN"/>
    <property type="match status" value="1"/>
</dbReference>
<dbReference type="PANTHER" id="PTHR24321:SF14">
    <property type="entry name" value="SHORT-CHAIN TYPE DEHYDROGENASE_REDUCTASE BLR2146-RELATED"/>
    <property type="match status" value="1"/>
</dbReference>
<dbReference type="FunFam" id="3.40.50.720:FF:000084">
    <property type="entry name" value="Short-chain dehydrogenase reductase"/>
    <property type="match status" value="1"/>
</dbReference>
<evidence type="ECO:0000256" key="1">
    <source>
        <dbReference type="ARBA" id="ARBA00006484"/>
    </source>
</evidence>
<dbReference type="Pfam" id="PF00596">
    <property type="entry name" value="Aldolase_II"/>
    <property type="match status" value="1"/>
</dbReference>
<dbReference type="InterPro" id="IPR002347">
    <property type="entry name" value="SDR_fam"/>
</dbReference>
<dbReference type="PRINTS" id="PR00081">
    <property type="entry name" value="GDHRDH"/>
</dbReference>
<name>A0A1Y5XQJ9_KIBAR</name>
<evidence type="ECO:0000259" key="3">
    <source>
        <dbReference type="SMART" id="SM01007"/>
    </source>
</evidence>
<dbReference type="Gene3D" id="3.40.225.10">
    <property type="entry name" value="Class II aldolase/adducin N-terminal domain"/>
    <property type="match status" value="1"/>
</dbReference>